<name>A0A249DYU2_9ENTR</name>
<organism evidence="1 2">
    <name type="scientific">Candidatus Hamiltonella defensa</name>
    <name type="common">Bemisia tabaci</name>
    <dbReference type="NCBI Taxonomy" id="672795"/>
    <lineage>
        <taxon>Bacteria</taxon>
        <taxon>Pseudomonadati</taxon>
        <taxon>Pseudomonadota</taxon>
        <taxon>Gammaproteobacteria</taxon>
        <taxon>Enterobacterales</taxon>
        <taxon>Enterobacteriaceae</taxon>
        <taxon>aphid secondary symbionts</taxon>
        <taxon>Candidatus Williamhamiltonella</taxon>
    </lineage>
</organism>
<accession>A0A249DYU2</accession>
<dbReference type="Proteomes" id="UP000216438">
    <property type="component" value="Chromosome"/>
</dbReference>
<gene>
    <name evidence="1" type="ORF">BA171_02100</name>
</gene>
<protein>
    <submittedName>
        <fullName evidence="1">Uncharacterized protein</fullName>
    </submittedName>
</protein>
<reference evidence="1 2" key="2">
    <citation type="submission" date="2017-09" db="EMBL/GenBank/DDBJ databases">
        <title>The genome of whitefly Bemisia tabaci, a global crop pest, provides novel insights into virus transmission, host adaptation and insecticide resistance.</title>
        <authorList>
            <person name="Kaur N."/>
            <person name="Kliot A."/>
            <person name="Pinheiro P.V."/>
            <person name="Luan J."/>
            <person name="Zheng Y."/>
            <person name="Liu W."/>
            <person name="Sun H."/>
            <person name="Yang X."/>
            <person name="Xu Y."/>
            <person name="Luo Y."/>
            <person name="Kruse A."/>
            <person name="Fisher T.W."/>
            <person name="Nelson D.R."/>
            <person name="Elimelech M."/>
            <person name="MacCoss M."/>
            <person name="Johnson R."/>
            <person name="Cohen E."/>
            <person name="Hunter W.B."/>
            <person name="Brown J.K."/>
            <person name="Jander G."/>
            <person name="Cilia M."/>
            <person name="Douglas A.E."/>
            <person name="Ghanim M."/>
            <person name="Simmons A.M."/>
            <person name="Wintermantel W.M."/>
            <person name="Ling K.-S."/>
            <person name="Fei Z."/>
        </authorList>
    </citation>
    <scope>NUCLEOTIDE SEQUENCE [LARGE SCALE GENOMIC DNA]</scope>
    <source>
        <strain evidence="1 2">MEAM1</strain>
    </source>
</reference>
<reference evidence="2" key="1">
    <citation type="submission" date="2016-06" db="EMBL/GenBank/DDBJ databases">
        <authorList>
            <person name="Chen W."/>
            <person name="Hasegawa D.K."/>
        </authorList>
    </citation>
    <scope>NUCLEOTIDE SEQUENCE [LARGE SCALE GENOMIC DNA]</scope>
    <source>
        <strain evidence="2">MEAM1</strain>
    </source>
</reference>
<sequence length="61" mass="7214">MINCTRIYFYPLKFNLADRFHCVIWQWRVKKPGFIRAVLPLICADRADLLVEVCTCHDDKG</sequence>
<dbReference type="AlphaFoldDB" id="A0A249DYU2"/>
<evidence type="ECO:0000313" key="1">
    <source>
        <dbReference type="EMBL" id="ASX25952.1"/>
    </source>
</evidence>
<evidence type="ECO:0000313" key="2">
    <source>
        <dbReference type="Proteomes" id="UP000216438"/>
    </source>
</evidence>
<dbReference type="EMBL" id="CP016303">
    <property type="protein sequence ID" value="ASX25952.1"/>
    <property type="molecule type" value="Genomic_DNA"/>
</dbReference>
<proteinExistence type="predicted"/>